<dbReference type="GO" id="GO:0009307">
    <property type="term" value="P:DNA restriction-modification system"/>
    <property type="evidence" value="ECO:0007669"/>
    <property type="project" value="InterPro"/>
</dbReference>
<proteinExistence type="predicted"/>
<evidence type="ECO:0008006" key="2">
    <source>
        <dbReference type="Google" id="ProtNLM"/>
    </source>
</evidence>
<dbReference type="EMBL" id="SNRY01002814">
    <property type="protein sequence ID" value="KAA6323402.1"/>
    <property type="molecule type" value="Genomic_DNA"/>
</dbReference>
<dbReference type="SUPFAM" id="SSF63411">
    <property type="entry name" value="LuxS/MPP-like metallohydrolase"/>
    <property type="match status" value="1"/>
</dbReference>
<evidence type="ECO:0000313" key="1">
    <source>
        <dbReference type="EMBL" id="KAA6323402.1"/>
    </source>
</evidence>
<organism evidence="1">
    <name type="scientific">termite gut metagenome</name>
    <dbReference type="NCBI Taxonomy" id="433724"/>
    <lineage>
        <taxon>unclassified sequences</taxon>
        <taxon>metagenomes</taxon>
        <taxon>organismal metagenomes</taxon>
    </lineage>
</organism>
<reference evidence="1" key="1">
    <citation type="submission" date="2019-03" db="EMBL/GenBank/DDBJ databases">
        <title>Single cell metagenomics reveals metabolic interactions within the superorganism composed of flagellate Streblomastix strix and complex community of Bacteroidetes bacteria on its surface.</title>
        <authorList>
            <person name="Treitli S.C."/>
            <person name="Kolisko M."/>
            <person name="Husnik F."/>
            <person name="Keeling P."/>
            <person name="Hampl V."/>
        </authorList>
    </citation>
    <scope>NUCLEOTIDE SEQUENCE</scope>
    <source>
        <strain evidence="1">STM</strain>
    </source>
</reference>
<gene>
    <name evidence="1" type="ORF">EZS27_027155</name>
</gene>
<accession>A0A5J4QPE2</accession>
<name>A0A5J4QPE2_9ZZZZ</name>
<dbReference type="GO" id="GO:0046872">
    <property type="term" value="F:metal ion binding"/>
    <property type="evidence" value="ECO:0007669"/>
    <property type="project" value="InterPro"/>
</dbReference>
<comment type="caution">
    <text evidence="1">The sequence shown here is derived from an EMBL/GenBank/DDBJ whole genome shotgun (WGS) entry which is preliminary data.</text>
</comment>
<sequence length="236" mass="27480">MDRKEVKRYSLEFGKKEKVLNYACQTYQLSRPNKVGAVMALIRECQPKTIKEWEDWYFENAKTTGKNSFKITKESLSELGERLYEKITEVVIPEWQNAFNNLTKEDCINYVYNLTINRTFDGYLREKSVVNDGLARIFPTIRFEESPSELDHAGDIDYIGYISDDKAFGIQIKPITAQSNFGNYSVSERMKDSFENFKTDFKGSVFIVYSLDGEVSNMGIIKDIENEIQRLRNIKE</sequence>
<dbReference type="GO" id="GO:0003677">
    <property type="term" value="F:DNA binding"/>
    <property type="evidence" value="ECO:0007669"/>
    <property type="project" value="InterPro"/>
</dbReference>
<protein>
    <recommendedName>
        <fullName evidence="2">MjaI family restriction endonuclease</fullName>
    </recommendedName>
</protein>
<dbReference type="InterPro" id="IPR019068">
    <property type="entry name" value="Restrct_endonuc_II_MjaI"/>
</dbReference>
<dbReference type="InterPro" id="IPR011249">
    <property type="entry name" value="Metalloenz_LuxS/M16"/>
</dbReference>
<dbReference type="Pfam" id="PF09568">
    <property type="entry name" value="RE_MjaI"/>
    <property type="match status" value="1"/>
</dbReference>
<dbReference type="GO" id="GO:0009036">
    <property type="term" value="F:type II site-specific deoxyribonuclease activity"/>
    <property type="evidence" value="ECO:0007669"/>
    <property type="project" value="InterPro"/>
</dbReference>
<dbReference type="AlphaFoldDB" id="A0A5J4QPE2"/>